<organism evidence="4 5">
    <name type="scientific">Paramicrobacterium chengjingii</name>
    <dbReference type="NCBI Taxonomy" id="2769067"/>
    <lineage>
        <taxon>Bacteria</taxon>
        <taxon>Bacillati</taxon>
        <taxon>Actinomycetota</taxon>
        <taxon>Actinomycetes</taxon>
        <taxon>Micrococcales</taxon>
        <taxon>Microbacteriaceae</taxon>
        <taxon>Paramicrobacterium</taxon>
    </lineage>
</organism>
<dbReference type="RefSeq" id="WP_166987640.1">
    <property type="nucleotide sequence ID" value="NZ_CP061169.1"/>
</dbReference>
<evidence type="ECO:0000259" key="2">
    <source>
        <dbReference type="Pfam" id="PF03446"/>
    </source>
</evidence>
<evidence type="ECO:0000259" key="3">
    <source>
        <dbReference type="Pfam" id="PF09130"/>
    </source>
</evidence>
<dbReference type="InterPro" id="IPR013328">
    <property type="entry name" value="6PGD_dom2"/>
</dbReference>
<dbReference type="InterPro" id="IPR008927">
    <property type="entry name" value="6-PGluconate_DH-like_C_sf"/>
</dbReference>
<reference evidence="4 5" key="1">
    <citation type="submission" date="2020-12" db="EMBL/GenBank/DDBJ databases">
        <title>Microbacterium sp. HY060.</title>
        <authorList>
            <person name="Zhou J."/>
        </authorList>
    </citation>
    <scope>NUCLEOTIDE SEQUENCE [LARGE SCALE GENOMIC DNA]</scope>
    <source>
        <strain evidence="4 5">HY60</strain>
    </source>
</reference>
<accession>A0ABX6YGW5</accession>
<sequence>MTTVAIIGLGEAGGLYARGMRDAGFTVAGFDPYTRLDAEGIAQASTVEGAVSDATLVVSLVGARAALNVGADAIAAMAPGAVFADFNTGSPDLKSTMSEVAQKHQILFADVAVLAPVPRGGVLTPLMASGDGADRFAQVMKQTGAPVESIGGAAGDAAGRKLLRSVFMKGLAAVILESDTAAESAGQREWLRDQIAAEFSGDPHALIERLITGSREHADRRTHETEDAAAYLDSLGAPNWSTKAAHAWLSQLRDESRSGAGSSPASRHGKDTSHA</sequence>
<dbReference type="EMBL" id="CP061169">
    <property type="protein sequence ID" value="QPZ38038.1"/>
    <property type="molecule type" value="Genomic_DNA"/>
</dbReference>
<feature type="region of interest" description="Disordered" evidence="1">
    <location>
        <begin position="252"/>
        <end position="275"/>
    </location>
</feature>
<feature type="domain" description="6-phosphogluconate dehydrogenase NADP-binding" evidence="2">
    <location>
        <begin position="3"/>
        <end position="145"/>
    </location>
</feature>
<dbReference type="Proteomes" id="UP000662814">
    <property type="component" value="Chromosome"/>
</dbReference>
<dbReference type="Gene3D" id="3.40.50.720">
    <property type="entry name" value="NAD(P)-binding Rossmann-like Domain"/>
    <property type="match status" value="1"/>
</dbReference>
<dbReference type="Gene3D" id="1.10.1040.10">
    <property type="entry name" value="N-(1-d-carboxylethyl)-l-norvaline Dehydrogenase, domain 2"/>
    <property type="match status" value="1"/>
</dbReference>
<gene>
    <name evidence="4" type="ORF">HCR76_14775</name>
</gene>
<dbReference type="Pfam" id="PF03446">
    <property type="entry name" value="NAD_binding_2"/>
    <property type="match status" value="1"/>
</dbReference>
<name>A0ABX6YGW5_9MICO</name>
<dbReference type="InterPro" id="IPR036291">
    <property type="entry name" value="NAD(P)-bd_dom_sf"/>
</dbReference>
<evidence type="ECO:0000313" key="5">
    <source>
        <dbReference type="Proteomes" id="UP000662814"/>
    </source>
</evidence>
<proteinExistence type="predicted"/>
<dbReference type="SUPFAM" id="SSF51735">
    <property type="entry name" value="NAD(P)-binding Rossmann-fold domains"/>
    <property type="match status" value="1"/>
</dbReference>
<evidence type="ECO:0000313" key="4">
    <source>
        <dbReference type="EMBL" id="QPZ38038.1"/>
    </source>
</evidence>
<dbReference type="Pfam" id="PF09130">
    <property type="entry name" value="DUF1932"/>
    <property type="match status" value="1"/>
</dbReference>
<evidence type="ECO:0000256" key="1">
    <source>
        <dbReference type="SAM" id="MobiDB-lite"/>
    </source>
</evidence>
<dbReference type="InterPro" id="IPR006115">
    <property type="entry name" value="6PGDH_NADP-bd"/>
</dbReference>
<protein>
    <submittedName>
        <fullName evidence="4">NAD(P)-dependent oxidoreductase</fullName>
    </submittedName>
</protein>
<dbReference type="InterPro" id="IPR015814">
    <property type="entry name" value="Pgluconate_DH_NAD-bd_C"/>
</dbReference>
<dbReference type="SUPFAM" id="SSF48179">
    <property type="entry name" value="6-phosphogluconate dehydrogenase C-terminal domain-like"/>
    <property type="match status" value="1"/>
</dbReference>
<keyword evidence="5" id="KW-1185">Reference proteome</keyword>
<feature type="domain" description="Phosphogluconate dehydrogenase NAD-binding putative C-terminal" evidence="3">
    <location>
        <begin position="182"/>
        <end position="250"/>
    </location>
</feature>